<dbReference type="Proteomes" id="UP000654482">
    <property type="component" value="Unassembled WGS sequence"/>
</dbReference>
<keyword evidence="1" id="KW-0812">Transmembrane</keyword>
<keyword evidence="1" id="KW-0472">Membrane</keyword>
<protein>
    <submittedName>
        <fullName evidence="2">Uncharacterized protein</fullName>
    </submittedName>
</protein>
<dbReference type="AlphaFoldDB" id="A0A8J7DZU7"/>
<dbReference type="RefSeq" id="WP_194030925.1">
    <property type="nucleotide sequence ID" value="NZ_JADEWZ010000031.1"/>
</dbReference>
<feature type="transmembrane region" description="Helical" evidence="1">
    <location>
        <begin position="62"/>
        <end position="81"/>
    </location>
</feature>
<evidence type="ECO:0000313" key="3">
    <source>
        <dbReference type="Proteomes" id="UP000654482"/>
    </source>
</evidence>
<proteinExistence type="predicted"/>
<dbReference type="EMBL" id="JADEWZ010000031">
    <property type="protein sequence ID" value="MBE9117841.1"/>
    <property type="molecule type" value="Genomic_DNA"/>
</dbReference>
<keyword evidence="1" id="KW-1133">Transmembrane helix</keyword>
<organism evidence="2 3">
    <name type="scientific">Lusitaniella coriacea LEGE 07157</name>
    <dbReference type="NCBI Taxonomy" id="945747"/>
    <lineage>
        <taxon>Bacteria</taxon>
        <taxon>Bacillati</taxon>
        <taxon>Cyanobacteriota</taxon>
        <taxon>Cyanophyceae</taxon>
        <taxon>Spirulinales</taxon>
        <taxon>Lusitaniellaceae</taxon>
        <taxon>Lusitaniella</taxon>
    </lineage>
</organism>
<gene>
    <name evidence="2" type="ORF">IQ249_18230</name>
</gene>
<reference evidence="2" key="1">
    <citation type="submission" date="2020-10" db="EMBL/GenBank/DDBJ databases">
        <authorList>
            <person name="Castelo-Branco R."/>
            <person name="Eusebio N."/>
            <person name="Adriana R."/>
            <person name="Vieira A."/>
            <person name="Brugerolle De Fraissinette N."/>
            <person name="Rezende De Castro R."/>
            <person name="Schneider M.P."/>
            <person name="Vasconcelos V."/>
            <person name="Leao P.N."/>
        </authorList>
    </citation>
    <scope>NUCLEOTIDE SEQUENCE</scope>
    <source>
        <strain evidence="2">LEGE 07157</strain>
    </source>
</reference>
<accession>A0A8J7DZU7</accession>
<comment type="caution">
    <text evidence="2">The sequence shown here is derived from an EMBL/GenBank/DDBJ whole genome shotgun (WGS) entry which is preliminary data.</text>
</comment>
<evidence type="ECO:0000256" key="1">
    <source>
        <dbReference type="SAM" id="Phobius"/>
    </source>
</evidence>
<keyword evidence="3" id="KW-1185">Reference proteome</keyword>
<sequence length="104" mass="11714">MRHYNDDWINEWCQENGWTDVFMEPLNQYWAFPPGAVMPEPIPQKILRLIKAEKGLCAEERVWVSVAVAATAVGVTLSYLMQSPMPVVLAFAFGAIAVAKLDME</sequence>
<name>A0A8J7DZU7_9CYAN</name>
<evidence type="ECO:0000313" key="2">
    <source>
        <dbReference type="EMBL" id="MBE9117841.1"/>
    </source>
</evidence>